<evidence type="ECO:0008006" key="3">
    <source>
        <dbReference type="Google" id="ProtNLM"/>
    </source>
</evidence>
<evidence type="ECO:0000313" key="2">
    <source>
        <dbReference type="Proteomes" id="UP001565368"/>
    </source>
</evidence>
<dbReference type="Proteomes" id="UP001565368">
    <property type="component" value="Unassembled WGS sequence"/>
</dbReference>
<proteinExistence type="predicted"/>
<dbReference type="InterPro" id="IPR050275">
    <property type="entry name" value="PGM_Phosphatase"/>
</dbReference>
<dbReference type="PANTHER" id="PTHR48100">
    <property type="entry name" value="BROAD-SPECIFICITY PHOSPHATASE YOR283W-RELATED"/>
    <property type="match status" value="1"/>
</dbReference>
<organism evidence="1 2">
    <name type="scientific">Vanrija albida</name>
    <dbReference type="NCBI Taxonomy" id="181172"/>
    <lineage>
        <taxon>Eukaryota</taxon>
        <taxon>Fungi</taxon>
        <taxon>Dikarya</taxon>
        <taxon>Basidiomycota</taxon>
        <taxon>Agaricomycotina</taxon>
        <taxon>Tremellomycetes</taxon>
        <taxon>Trichosporonales</taxon>
        <taxon>Trichosporonaceae</taxon>
        <taxon>Vanrija</taxon>
    </lineage>
</organism>
<evidence type="ECO:0000313" key="1">
    <source>
        <dbReference type="EMBL" id="KAL1406180.1"/>
    </source>
</evidence>
<gene>
    <name evidence="1" type="ORF">Q8F55_007867</name>
</gene>
<sequence>MTNSRLSRWDPCTPPEGAYRFELVPGFFVPTEWERDITNRFGLNPRFETWAAFAAAVDELKRAAAADGEVVKVLYTARHGEAEHNVLWKKYGEPDGDAVQLKYPITDPNLTPVGVGQAVRLGGIFEAEAAAGMPLPSRFFVSPLRRPGETCGLEWGWRFKAKREADMGHGVPGEVVEQLREHLHVHECDKRLPRHELAALFPSFTYPPDMPDADVVWQPASVRGRETEDEMVRRAGEGLAIVFDECGAEDTYVSITAHSGVLRAVYKNLRVPLRRLVTGEMNVLVIRARRV</sequence>
<dbReference type="SMART" id="SM00855">
    <property type="entry name" value="PGAM"/>
    <property type="match status" value="1"/>
</dbReference>
<dbReference type="EMBL" id="JBBXJM010000006">
    <property type="protein sequence ID" value="KAL1406180.1"/>
    <property type="molecule type" value="Genomic_DNA"/>
</dbReference>
<protein>
    <recommendedName>
        <fullName evidence="3">Phosphoglycerate mutase</fullName>
    </recommendedName>
</protein>
<dbReference type="InterPro" id="IPR029033">
    <property type="entry name" value="His_PPase_superfam"/>
</dbReference>
<dbReference type="PANTHER" id="PTHR48100:SF1">
    <property type="entry name" value="HISTIDINE PHOSPHATASE FAMILY PROTEIN-RELATED"/>
    <property type="match status" value="1"/>
</dbReference>
<dbReference type="RefSeq" id="XP_069206124.1">
    <property type="nucleotide sequence ID" value="XM_069356283.1"/>
</dbReference>
<dbReference type="GeneID" id="95988910"/>
<accession>A0ABR3PUQ1</accession>
<comment type="caution">
    <text evidence="1">The sequence shown here is derived from an EMBL/GenBank/DDBJ whole genome shotgun (WGS) entry which is preliminary data.</text>
</comment>
<reference evidence="1 2" key="1">
    <citation type="submission" date="2023-08" db="EMBL/GenBank/DDBJ databases">
        <title>Annotated Genome Sequence of Vanrija albida AlHP1.</title>
        <authorList>
            <person name="Herzog R."/>
        </authorList>
    </citation>
    <scope>NUCLEOTIDE SEQUENCE [LARGE SCALE GENOMIC DNA]</scope>
    <source>
        <strain evidence="1 2">AlHP1</strain>
    </source>
</reference>
<name>A0ABR3PUQ1_9TREE</name>
<dbReference type="Gene3D" id="3.40.50.1240">
    <property type="entry name" value="Phosphoglycerate mutase-like"/>
    <property type="match status" value="1"/>
</dbReference>
<dbReference type="InterPro" id="IPR013078">
    <property type="entry name" value="His_Pase_superF_clade-1"/>
</dbReference>
<keyword evidence="2" id="KW-1185">Reference proteome</keyword>
<dbReference type="SUPFAM" id="SSF53254">
    <property type="entry name" value="Phosphoglycerate mutase-like"/>
    <property type="match status" value="1"/>
</dbReference>
<dbReference type="Pfam" id="PF00300">
    <property type="entry name" value="His_Phos_1"/>
    <property type="match status" value="1"/>
</dbReference>